<proteinExistence type="predicted"/>
<dbReference type="Proteomes" id="UP000478052">
    <property type="component" value="Unassembled WGS sequence"/>
</dbReference>
<reference evidence="1 2" key="1">
    <citation type="submission" date="2019-08" db="EMBL/GenBank/DDBJ databases">
        <title>Whole genome of Aphis craccivora.</title>
        <authorList>
            <person name="Voronova N.V."/>
            <person name="Shulinski R.S."/>
            <person name="Bandarenka Y.V."/>
            <person name="Zhorov D.G."/>
            <person name="Warner D."/>
        </authorList>
    </citation>
    <scope>NUCLEOTIDE SEQUENCE [LARGE SCALE GENOMIC DNA]</scope>
    <source>
        <strain evidence="1">180601</strain>
        <tissue evidence="1">Whole Body</tissue>
    </source>
</reference>
<organism evidence="1 2">
    <name type="scientific">Aphis craccivora</name>
    <name type="common">Cowpea aphid</name>
    <dbReference type="NCBI Taxonomy" id="307492"/>
    <lineage>
        <taxon>Eukaryota</taxon>
        <taxon>Metazoa</taxon>
        <taxon>Ecdysozoa</taxon>
        <taxon>Arthropoda</taxon>
        <taxon>Hexapoda</taxon>
        <taxon>Insecta</taxon>
        <taxon>Pterygota</taxon>
        <taxon>Neoptera</taxon>
        <taxon>Paraneoptera</taxon>
        <taxon>Hemiptera</taxon>
        <taxon>Sternorrhyncha</taxon>
        <taxon>Aphidomorpha</taxon>
        <taxon>Aphidoidea</taxon>
        <taxon>Aphididae</taxon>
        <taxon>Aphidini</taxon>
        <taxon>Aphis</taxon>
        <taxon>Aphis</taxon>
    </lineage>
</organism>
<protein>
    <submittedName>
        <fullName evidence="1">Dimer Tnp hAT domain-containing protein</fullName>
    </submittedName>
</protein>
<evidence type="ECO:0000313" key="2">
    <source>
        <dbReference type="Proteomes" id="UP000478052"/>
    </source>
</evidence>
<keyword evidence="2" id="KW-1185">Reference proteome</keyword>
<gene>
    <name evidence="1" type="ORF">FWK35_00028963</name>
</gene>
<accession>A0A6G0YI72</accession>
<dbReference type="AlphaFoldDB" id="A0A6G0YI72"/>
<dbReference type="OrthoDB" id="6620304at2759"/>
<evidence type="ECO:0000313" key="1">
    <source>
        <dbReference type="EMBL" id="KAF0756508.1"/>
    </source>
</evidence>
<name>A0A6G0YI72_APHCR</name>
<dbReference type="EMBL" id="VUJU01003837">
    <property type="protein sequence ID" value="KAF0756508.1"/>
    <property type="molecule type" value="Genomic_DNA"/>
</dbReference>
<comment type="caution">
    <text evidence="1">The sequence shown here is derived from an EMBL/GenBank/DDBJ whole genome shotgun (WGS) entry which is preliminary data.</text>
</comment>
<sequence>MKYAPITSVDIESSFSTYKNIVSDNRVSFTTKNLGK</sequence>